<keyword evidence="1" id="KW-0472">Membrane</keyword>
<reference evidence="3" key="1">
    <citation type="submission" date="2017-09" db="EMBL/GenBank/DDBJ databases">
        <title>Depth-based differentiation of microbial function through sediment-hosted aquifers and enrichment of novel symbionts in the deep terrestrial subsurface.</title>
        <authorList>
            <person name="Probst A.J."/>
            <person name="Ladd B."/>
            <person name="Jarett J.K."/>
            <person name="Geller-Mcgrath D.E."/>
            <person name="Sieber C.M.K."/>
            <person name="Emerson J.B."/>
            <person name="Anantharaman K."/>
            <person name="Thomas B.C."/>
            <person name="Malmstrom R."/>
            <person name="Stieglmeier M."/>
            <person name="Klingl A."/>
            <person name="Woyke T."/>
            <person name="Ryan C.M."/>
            <person name="Banfield J.F."/>
        </authorList>
    </citation>
    <scope>NUCLEOTIDE SEQUENCE [LARGE SCALE GENOMIC DNA]</scope>
</reference>
<dbReference type="AlphaFoldDB" id="A0A2M6WRA9"/>
<gene>
    <name evidence="2" type="ORF">COT98_00410</name>
</gene>
<evidence type="ECO:0000313" key="3">
    <source>
        <dbReference type="Proteomes" id="UP000228900"/>
    </source>
</evidence>
<keyword evidence="1" id="KW-1133">Transmembrane helix</keyword>
<protein>
    <submittedName>
        <fullName evidence="2">Uncharacterized protein</fullName>
    </submittedName>
</protein>
<evidence type="ECO:0000313" key="2">
    <source>
        <dbReference type="EMBL" id="PIT95325.1"/>
    </source>
</evidence>
<keyword evidence="1" id="KW-0812">Transmembrane</keyword>
<organism evidence="2 3">
    <name type="scientific">Candidatus Falkowbacteria bacterium CG10_big_fil_rev_8_21_14_0_10_39_9</name>
    <dbReference type="NCBI Taxonomy" id="1974566"/>
    <lineage>
        <taxon>Bacteria</taxon>
        <taxon>Candidatus Falkowiibacteriota</taxon>
    </lineage>
</organism>
<feature type="transmembrane region" description="Helical" evidence="1">
    <location>
        <begin position="5"/>
        <end position="21"/>
    </location>
</feature>
<comment type="caution">
    <text evidence="2">The sequence shown here is derived from an EMBL/GenBank/DDBJ whole genome shotgun (WGS) entry which is preliminary data.</text>
</comment>
<accession>A0A2M6WRA9</accession>
<dbReference type="EMBL" id="PFAQ01000007">
    <property type="protein sequence ID" value="PIT95325.1"/>
    <property type="molecule type" value="Genomic_DNA"/>
</dbReference>
<evidence type="ECO:0000256" key="1">
    <source>
        <dbReference type="SAM" id="Phobius"/>
    </source>
</evidence>
<name>A0A2M6WRA9_9BACT</name>
<dbReference type="Proteomes" id="UP000228900">
    <property type="component" value="Unassembled WGS sequence"/>
</dbReference>
<proteinExistence type="predicted"/>
<sequence>MRFIVNILILLVLIGFCFYWFNDQNSDRHDPSRIPYVGDILMTISEKYTEFQFYFDSGQGNLWSFLSNLDEVRQISDKFKEIYDSGRNSYQP</sequence>